<evidence type="ECO:0000313" key="2">
    <source>
        <dbReference type="Proteomes" id="UP001234202"/>
    </source>
</evidence>
<organism evidence="1 2">
    <name type="scientific">Naganishia onofrii</name>
    <dbReference type="NCBI Taxonomy" id="1851511"/>
    <lineage>
        <taxon>Eukaryota</taxon>
        <taxon>Fungi</taxon>
        <taxon>Dikarya</taxon>
        <taxon>Basidiomycota</taxon>
        <taxon>Agaricomycotina</taxon>
        <taxon>Tremellomycetes</taxon>
        <taxon>Filobasidiales</taxon>
        <taxon>Filobasidiaceae</taxon>
        <taxon>Naganishia</taxon>
    </lineage>
</organism>
<protein>
    <submittedName>
        <fullName evidence="1">Uncharacterized protein</fullName>
    </submittedName>
</protein>
<comment type="caution">
    <text evidence="1">The sequence shown here is derived from an EMBL/GenBank/DDBJ whole genome shotgun (WGS) entry which is preliminary data.</text>
</comment>
<proteinExistence type="predicted"/>
<dbReference type="EMBL" id="JASBWV010000002">
    <property type="protein sequence ID" value="KAJ9127562.1"/>
    <property type="molecule type" value="Genomic_DNA"/>
</dbReference>
<accession>A0ACC2XXM3</accession>
<dbReference type="Proteomes" id="UP001234202">
    <property type="component" value="Unassembled WGS sequence"/>
</dbReference>
<name>A0ACC2XXM3_9TREE</name>
<evidence type="ECO:0000313" key="1">
    <source>
        <dbReference type="EMBL" id="KAJ9127562.1"/>
    </source>
</evidence>
<reference evidence="1" key="1">
    <citation type="submission" date="2023-04" db="EMBL/GenBank/DDBJ databases">
        <title>Draft Genome sequencing of Naganishia species isolated from polar environments using Oxford Nanopore Technology.</title>
        <authorList>
            <person name="Leo P."/>
            <person name="Venkateswaran K."/>
        </authorList>
    </citation>
    <scope>NUCLEOTIDE SEQUENCE</scope>
    <source>
        <strain evidence="1">DBVPG 5303</strain>
    </source>
</reference>
<gene>
    <name evidence="1" type="ORF">QFC24_000971</name>
</gene>
<sequence length="332" mass="36826">MQSILHPIIGPADPPQEDLSGRTVFVTGGALGIGYETSRNLALQKARVIMLNRKEDQGDDAISKIQAEAKEQRISVDINWVQLDLGNLNMVQEVFTRLSKEEERCDLFFANGAINANQPGLDADGIDRHFGVNCLGHFLAINLLLPLMRKTSKIPGAPAPRIVFESSEQHRLAPSNVHFGSLRELNDPNIDNTQIYCRTKLGMILYTKYLVNDIIGPNKDNIYVLAVHPGAVNTAMQQQWESAYPGLTGKIIKNVSLALGRDPEQGSYAGLWAAISPEIIEKGYNGYYFTDPGQLGKESSQANDPWLQWACWDLSERLVKEKLGSDALLPWK</sequence>
<keyword evidence="2" id="KW-1185">Reference proteome</keyword>